<dbReference type="Proteomes" id="UP001500325">
    <property type="component" value="Unassembled WGS sequence"/>
</dbReference>
<dbReference type="InterPro" id="IPR017475">
    <property type="entry name" value="EPS_sugar_tfrase"/>
</dbReference>
<proteinExistence type="inferred from homology"/>
<keyword evidence="5 8" id="KW-1133">Transmembrane helix</keyword>
<evidence type="ECO:0000313" key="11">
    <source>
        <dbReference type="Proteomes" id="UP001500325"/>
    </source>
</evidence>
<name>A0ABP8VXT1_9PSEU</name>
<keyword evidence="3 10" id="KW-0808">Transferase</keyword>
<keyword evidence="11" id="KW-1185">Reference proteome</keyword>
<dbReference type="RefSeq" id="WP_345377631.1">
    <property type="nucleotide sequence ID" value="NZ_BAABIC010000001.1"/>
</dbReference>
<sequence>MSSNLEVGGSSENTPDTTNRHRTGSPTRNATHSVAPVAPARPRWESRYAWAVVTSDLVSVSVVVVIGHMLGLGEYWPHFDSRISPTLGIVSSLITLCSLFVCRAWEPRILGQGSEEFGRAFRALLTSAIVLGLGGLALQMSAVRPWVFGLIPLSGALMLCGRLVLRARLYRRRLRGQHMHSMVVVGSNEAVADLIVRTRRDKRTGWRVTAACTPTGSGPGGAPDILGIPVRGDLDAAAEVVRSGRHRVVSVCGAPGWSPKRLHRLAWDIEGLGAELVVDPGLMEVAGPRLHVAPVDNLPLLRLTEPAFTGASRVVKNGIDWLGAIAILVLVAPLMAAVAIAVAVDGGPIFFRQTRIGRDGKPFRMIKFRSMVVDAEKRRAELEAENDGAGPLFKLKKDPRVTRVGAVIRKYSIDELPQLFNVVAGSMSLVGPRPPLPEEVRRYSRDAERRLLVKPGLTGLWQVSGRSNLSWEESVRLDLRYVENWSLMLDAQILWKTFGALTKGNGAY</sequence>
<feature type="transmembrane region" description="Helical" evidence="8">
    <location>
        <begin position="48"/>
        <end position="71"/>
    </location>
</feature>
<feature type="transmembrane region" description="Helical" evidence="8">
    <location>
        <begin position="83"/>
        <end position="102"/>
    </location>
</feature>
<feature type="compositionally biased region" description="Polar residues" evidence="7">
    <location>
        <begin position="1"/>
        <end position="17"/>
    </location>
</feature>
<dbReference type="EMBL" id="BAABIC010000001">
    <property type="protein sequence ID" value="GAA4673537.1"/>
    <property type="molecule type" value="Genomic_DNA"/>
</dbReference>
<dbReference type="PANTHER" id="PTHR30576">
    <property type="entry name" value="COLANIC BIOSYNTHESIS UDP-GLUCOSE LIPID CARRIER TRANSFERASE"/>
    <property type="match status" value="1"/>
</dbReference>
<comment type="subcellular location">
    <subcellularLocation>
        <location evidence="1">Membrane</location>
        <topology evidence="1">Multi-pass membrane protein</topology>
    </subcellularLocation>
</comment>
<dbReference type="NCBIfam" id="TIGR03025">
    <property type="entry name" value="EPS_sugtrans"/>
    <property type="match status" value="1"/>
</dbReference>
<evidence type="ECO:0000256" key="6">
    <source>
        <dbReference type="ARBA" id="ARBA00023136"/>
    </source>
</evidence>
<feature type="transmembrane region" description="Helical" evidence="8">
    <location>
        <begin position="321"/>
        <end position="344"/>
    </location>
</feature>
<evidence type="ECO:0000256" key="5">
    <source>
        <dbReference type="ARBA" id="ARBA00022989"/>
    </source>
</evidence>
<comment type="caution">
    <text evidence="10">The sequence shown here is derived from an EMBL/GenBank/DDBJ whole genome shotgun (WGS) entry which is preliminary data.</text>
</comment>
<dbReference type="InterPro" id="IPR003362">
    <property type="entry name" value="Bact_transf"/>
</dbReference>
<feature type="transmembrane region" description="Helical" evidence="8">
    <location>
        <begin position="146"/>
        <end position="165"/>
    </location>
</feature>
<keyword evidence="6 8" id="KW-0472">Membrane</keyword>
<evidence type="ECO:0000256" key="1">
    <source>
        <dbReference type="ARBA" id="ARBA00004141"/>
    </source>
</evidence>
<organism evidence="10 11">
    <name type="scientific">Pseudonocardia yuanmonensis</name>
    <dbReference type="NCBI Taxonomy" id="1095914"/>
    <lineage>
        <taxon>Bacteria</taxon>
        <taxon>Bacillati</taxon>
        <taxon>Actinomycetota</taxon>
        <taxon>Actinomycetes</taxon>
        <taxon>Pseudonocardiales</taxon>
        <taxon>Pseudonocardiaceae</taxon>
        <taxon>Pseudonocardia</taxon>
    </lineage>
</organism>
<dbReference type="GO" id="GO:0016740">
    <property type="term" value="F:transferase activity"/>
    <property type="evidence" value="ECO:0007669"/>
    <property type="project" value="UniProtKB-KW"/>
</dbReference>
<dbReference type="PANTHER" id="PTHR30576:SF10">
    <property type="entry name" value="SLL5057 PROTEIN"/>
    <property type="match status" value="1"/>
</dbReference>
<evidence type="ECO:0000256" key="2">
    <source>
        <dbReference type="ARBA" id="ARBA00006464"/>
    </source>
</evidence>
<reference evidence="11" key="1">
    <citation type="journal article" date="2019" name="Int. J. Syst. Evol. Microbiol.">
        <title>The Global Catalogue of Microorganisms (GCM) 10K type strain sequencing project: providing services to taxonomists for standard genome sequencing and annotation.</title>
        <authorList>
            <consortium name="The Broad Institute Genomics Platform"/>
            <consortium name="The Broad Institute Genome Sequencing Center for Infectious Disease"/>
            <person name="Wu L."/>
            <person name="Ma J."/>
        </authorList>
    </citation>
    <scope>NUCLEOTIDE SEQUENCE [LARGE SCALE GENOMIC DNA]</scope>
    <source>
        <strain evidence="11">JCM 18055</strain>
    </source>
</reference>
<evidence type="ECO:0000256" key="7">
    <source>
        <dbReference type="SAM" id="MobiDB-lite"/>
    </source>
</evidence>
<feature type="region of interest" description="Disordered" evidence="7">
    <location>
        <begin position="1"/>
        <end position="36"/>
    </location>
</feature>
<evidence type="ECO:0000256" key="3">
    <source>
        <dbReference type="ARBA" id="ARBA00022679"/>
    </source>
</evidence>
<keyword evidence="4 8" id="KW-0812">Transmembrane</keyword>
<comment type="similarity">
    <text evidence="2">Belongs to the bacterial sugar transferase family.</text>
</comment>
<protein>
    <submittedName>
        <fullName evidence="10">Sugar transferase</fullName>
    </submittedName>
</protein>
<evidence type="ECO:0000313" key="10">
    <source>
        <dbReference type="EMBL" id="GAA4673537.1"/>
    </source>
</evidence>
<evidence type="ECO:0000256" key="4">
    <source>
        <dbReference type="ARBA" id="ARBA00022692"/>
    </source>
</evidence>
<gene>
    <name evidence="10" type="ORF">GCM10023215_01280</name>
</gene>
<evidence type="ECO:0000256" key="8">
    <source>
        <dbReference type="SAM" id="Phobius"/>
    </source>
</evidence>
<evidence type="ECO:0000259" key="9">
    <source>
        <dbReference type="Pfam" id="PF02397"/>
    </source>
</evidence>
<dbReference type="Pfam" id="PF13727">
    <property type="entry name" value="CoA_binding_3"/>
    <property type="match status" value="1"/>
</dbReference>
<dbReference type="Pfam" id="PF02397">
    <property type="entry name" value="Bac_transf"/>
    <property type="match status" value="1"/>
</dbReference>
<feature type="domain" description="Bacterial sugar transferase" evidence="9">
    <location>
        <begin position="316"/>
        <end position="501"/>
    </location>
</feature>
<feature type="transmembrane region" description="Helical" evidence="8">
    <location>
        <begin position="123"/>
        <end position="140"/>
    </location>
</feature>
<accession>A0ABP8VXT1</accession>